<dbReference type="SMART" id="SM00232">
    <property type="entry name" value="JAB_MPN"/>
    <property type="match status" value="1"/>
</dbReference>
<evidence type="ECO:0000259" key="10">
    <source>
        <dbReference type="PROSITE" id="PS50249"/>
    </source>
</evidence>
<dbReference type="InterPro" id="IPR000555">
    <property type="entry name" value="JAMM/MPN+_dom"/>
</dbReference>
<dbReference type="GO" id="GO:0046872">
    <property type="term" value="F:metal ion binding"/>
    <property type="evidence" value="ECO:0007669"/>
    <property type="project" value="UniProtKB-KW"/>
</dbReference>
<keyword evidence="6" id="KW-0378">Hydrolase</keyword>
<keyword evidence="4" id="KW-0479">Metal-binding</keyword>
<evidence type="ECO:0000256" key="1">
    <source>
        <dbReference type="ARBA" id="ARBA00001947"/>
    </source>
</evidence>
<name>A0A086T9F8_HAPC1</name>
<dbReference type="GO" id="GO:0006508">
    <property type="term" value="P:proteolysis"/>
    <property type="evidence" value="ECO:0007669"/>
    <property type="project" value="UniProtKB-KW"/>
</dbReference>
<dbReference type="InterPro" id="IPR037518">
    <property type="entry name" value="MPN"/>
</dbReference>
<feature type="domain" description="MPN" evidence="10">
    <location>
        <begin position="377"/>
        <end position="508"/>
    </location>
</feature>
<evidence type="ECO:0000256" key="9">
    <source>
        <dbReference type="SAM" id="MobiDB-lite"/>
    </source>
</evidence>
<dbReference type="Proteomes" id="UP000029964">
    <property type="component" value="Unassembled WGS sequence"/>
</dbReference>
<dbReference type="InterPro" id="IPR015063">
    <property type="entry name" value="USP8_dimer"/>
</dbReference>
<evidence type="ECO:0000256" key="6">
    <source>
        <dbReference type="ARBA" id="ARBA00022801"/>
    </source>
</evidence>
<evidence type="ECO:0000313" key="11">
    <source>
        <dbReference type="EMBL" id="KFH45990.1"/>
    </source>
</evidence>
<dbReference type="Gene3D" id="3.40.140.10">
    <property type="entry name" value="Cytidine Deaminase, domain 2"/>
    <property type="match status" value="1"/>
</dbReference>
<dbReference type="GO" id="GO:0140492">
    <property type="term" value="F:metal-dependent deubiquitinase activity"/>
    <property type="evidence" value="ECO:0007669"/>
    <property type="project" value="InterPro"/>
</dbReference>
<feature type="compositionally biased region" description="Polar residues" evidence="9">
    <location>
        <begin position="239"/>
        <end position="250"/>
    </location>
</feature>
<keyword evidence="5" id="KW-0833">Ubl conjugation pathway</keyword>
<dbReference type="PANTHER" id="PTHR12947:SF13">
    <property type="entry name" value="FI19924P1"/>
    <property type="match status" value="1"/>
</dbReference>
<accession>A0A086T9F8</accession>
<comment type="similarity">
    <text evidence="2">Belongs to the peptidase M67C family.</text>
</comment>
<protein>
    <submittedName>
        <fullName evidence="11">AMSH-like protease-like protein</fullName>
    </submittedName>
</protein>
<evidence type="ECO:0000256" key="4">
    <source>
        <dbReference type="ARBA" id="ARBA00022723"/>
    </source>
</evidence>
<sequence length="554" mass="63118">MDARSSMRPSRPQTVPELVERAENFTFNANIPFKHWARTAETLYQEVCLYILDATFALSDGDFGRAYVMLYRYSVLLLNCLPKHPQYKDAEHQRTYRSLCRRLDRVLEDLEQLKPEIKHTYEEWERMRPPSSEQRRNTKAPASTYTDFAARDPTLSGSARILDASEHQDLAVDLAQKELRRRDTARRATREARIPKEQSLMRLHSDRWGNSLRTAARDVDLQDQMEAARRILDSPSTISDVDATARTSPPSDFVPHHYNYPSISKSRPVTYERSDSQTSATSTTKPSRPPKELDDRSSQRGALVSNRNPPEIPRKIALDSYQPLIPTRPSPGPADIETPSAPARPPKATIDTPIVPKKERLTFKPGAYLENGDPIRSIFLPRALRRAFLEVAEKNTREGLEMCGILCGSPVNNALFVRCLVIPDQRCTSDTCETENESALFDYCISEDLLVLGWIHTHPTQTCFMSSRDLHTQAGYQIMMPESVAIVCAPKFTPSYGIFRLTNPPGLDHILNCNHTETFHQHPIDNLYRGAEQPEGHVYESDKLPFYVHDLRTK</sequence>
<dbReference type="Pfam" id="PF08969">
    <property type="entry name" value="USP8_dimer"/>
    <property type="match status" value="1"/>
</dbReference>
<gene>
    <name evidence="11" type="ORF">ACRE_031310</name>
</gene>
<dbReference type="AlphaFoldDB" id="A0A086T9F8"/>
<comment type="cofactor">
    <cofactor evidence="1">
        <name>Zn(2+)</name>
        <dbReference type="ChEBI" id="CHEBI:29105"/>
    </cofactor>
</comment>
<evidence type="ECO:0000256" key="2">
    <source>
        <dbReference type="ARBA" id="ARBA00010981"/>
    </source>
</evidence>
<dbReference type="SUPFAM" id="SSF102712">
    <property type="entry name" value="JAB1/MPN domain"/>
    <property type="match status" value="1"/>
</dbReference>
<reference evidence="12" key="1">
    <citation type="journal article" date="2014" name="Genome Announc.">
        <title>Genome sequence and annotation of Acremonium chrysogenum, producer of the beta-lactam antibiotic cephalosporin C.</title>
        <authorList>
            <person name="Terfehr D."/>
            <person name="Dahlmann T.A."/>
            <person name="Specht T."/>
            <person name="Zadra I."/>
            <person name="Kuernsteiner H."/>
            <person name="Kueck U."/>
        </authorList>
    </citation>
    <scope>NUCLEOTIDE SEQUENCE [LARGE SCALE GENOMIC DNA]</scope>
    <source>
        <strain evidence="12">ATCC 11550 / CBS 779.69 / DSM 880 / IAM 14645 / JCM 23072 / IMI 49137</strain>
    </source>
</reference>
<keyword evidence="8" id="KW-0482">Metalloprotease</keyword>
<dbReference type="GO" id="GO:0005768">
    <property type="term" value="C:endosome"/>
    <property type="evidence" value="ECO:0007669"/>
    <property type="project" value="TreeGrafter"/>
</dbReference>
<keyword evidence="12" id="KW-1185">Reference proteome</keyword>
<dbReference type="OrthoDB" id="3640at2759"/>
<feature type="compositionally biased region" description="Basic and acidic residues" evidence="9">
    <location>
        <begin position="124"/>
        <end position="136"/>
    </location>
</feature>
<dbReference type="EMBL" id="JPKY01000024">
    <property type="protein sequence ID" value="KFH45990.1"/>
    <property type="molecule type" value="Genomic_DNA"/>
</dbReference>
<dbReference type="GO" id="GO:0070536">
    <property type="term" value="P:protein K63-linked deubiquitination"/>
    <property type="evidence" value="ECO:0007669"/>
    <property type="project" value="InterPro"/>
</dbReference>
<evidence type="ECO:0000256" key="8">
    <source>
        <dbReference type="ARBA" id="ARBA00023049"/>
    </source>
</evidence>
<dbReference type="HOGENOM" id="CLU_023304_4_0_1"/>
<feature type="compositionally biased region" description="Basic and acidic residues" evidence="9">
    <location>
        <begin position="289"/>
        <end position="298"/>
    </location>
</feature>
<evidence type="ECO:0000256" key="7">
    <source>
        <dbReference type="ARBA" id="ARBA00022833"/>
    </source>
</evidence>
<dbReference type="GO" id="GO:0016020">
    <property type="term" value="C:membrane"/>
    <property type="evidence" value="ECO:0007669"/>
    <property type="project" value="TreeGrafter"/>
</dbReference>
<dbReference type="GO" id="GO:0061578">
    <property type="term" value="F:K63-linked deubiquitinase activity"/>
    <property type="evidence" value="ECO:0007669"/>
    <property type="project" value="InterPro"/>
</dbReference>
<evidence type="ECO:0000313" key="12">
    <source>
        <dbReference type="Proteomes" id="UP000029964"/>
    </source>
</evidence>
<keyword evidence="3 11" id="KW-0645">Protease</keyword>
<dbReference type="InterPro" id="IPR044098">
    <property type="entry name" value="STAMBP/STALP-like_MPN"/>
</dbReference>
<proteinExistence type="inferred from homology"/>
<evidence type="ECO:0000256" key="3">
    <source>
        <dbReference type="ARBA" id="ARBA00022670"/>
    </source>
</evidence>
<dbReference type="Gene3D" id="1.20.58.80">
    <property type="entry name" value="Phosphotransferase system, lactose/cellobiose-type IIA subunit"/>
    <property type="match status" value="1"/>
</dbReference>
<feature type="compositionally biased region" description="Polar residues" evidence="9">
    <location>
        <begin position="276"/>
        <end position="286"/>
    </location>
</feature>
<dbReference type="FunFam" id="3.40.140.10:FF:000033">
    <property type="entry name" value="AMSH-like protease sst2"/>
    <property type="match status" value="1"/>
</dbReference>
<feature type="region of interest" description="Disordered" evidence="9">
    <location>
        <begin position="124"/>
        <end position="143"/>
    </location>
</feature>
<dbReference type="PROSITE" id="PS50249">
    <property type="entry name" value="MPN"/>
    <property type="match status" value="1"/>
</dbReference>
<keyword evidence="7" id="KW-0862">Zinc</keyword>
<organism evidence="11 12">
    <name type="scientific">Hapsidospora chrysogenum (strain ATCC 11550 / CBS 779.69 / DSM 880 / IAM 14645 / JCM 23072 / IMI 49137)</name>
    <name type="common">Acremonium chrysogenum</name>
    <dbReference type="NCBI Taxonomy" id="857340"/>
    <lineage>
        <taxon>Eukaryota</taxon>
        <taxon>Fungi</taxon>
        <taxon>Dikarya</taxon>
        <taxon>Ascomycota</taxon>
        <taxon>Pezizomycotina</taxon>
        <taxon>Sordariomycetes</taxon>
        <taxon>Hypocreomycetidae</taxon>
        <taxon>Hypocreales</taxon>
        <taxon>Bionectriaceae</taxon>
        <taxon>Hapsidospora</taxon>
    </lineage>
</organism>
<feature type="region of interest" description="Disordered" evidence="9">
    <location>
        <begin position="239"/>
        <end position="351"/>
    </location>
</feature>
<dbReference type="CDD" id="cd08066">
    <property type="entry name" value="MPN_AMSH_like"/>
    <property type="match status" value="1"/>
</dbReference>
<dbReference type="MEROPS" id="M67.A14"/>
<dbReference type="SUPFAM" id="SSF140856">
    <property type="entry name" value="USP8 N-terminal domain-like"/>
    <property type="match status" value="1"/>
</dbReference>
<evidence type="ECO:0000256" key="5">
    <source>
        <dbReference type="ARBA" id="ARBA00022786"/>
    </source>
</evidence>
<comment type="caution">
    <text evidence="11">The sequence shown here is derived from an EMBL/GenBank/DDBJ whole genome shotgun (WGS) entry which is preliminary data.</text>
</comment>
<dbReference type="Pfam" id="PF01398">
    <property type="entry name" value="JAB"/>
    <property type="match status" value="1"/>
</dbReference>
<dbReference type="PANTHER" id="PTHR12947">
    <property type="entry name" value="AMSH-LIKE PROTEASE"/>
    <property type="match status" value="1"/>
</dbReference>
<dbReference type="STRING" id="857340.A0A086T9F8"/>